<sequence>MMVSVAAIMSTQASIFYRPKDTRVAADSAHQNFWHPRSDLLSYLNVFDAYKQAVTEGQDPSRWCREKFINEKTVKEALQLEQQLITICKRAGMGPSLANLTLEEPCTNFCKAIAFGFCHRAAIMTDPTTATYMQSHNEWESLISDDSCLSTGDRDVATGDVDNTFEWIVYAKCTQAPKGRSFFESVTVIHADWLIDLPYFHEDNLDNLCSDSKKMRRVIDFLNVARARRARGQAW</sequence>
<dbReference type="STRING" id="158607.A0A2P5HQH4"/>
<keyword evidence="2" id="KW-0507">mRNA processing</keyword>
<dbReference type="AlphaFoldDB" id="A0A2P5HQH4"/>
<keyword evidence="5" id="KW-0508">mRNA splicing</keyword>
<dbReference type="OrthoDB" id="10253254at2759"/>
<proteinExistence type="predicted"/>
<evidence type="ECO:0000256" key="6">
    <source>
        <dbReference type="ARBA" id="ARBA00047984"/>
    </source>
</evidence>
<comment type="catalytic activity">
    <reaction evidence="6">
        <text>ATP + H2O = ADP + phosphate + H(+)</text>
        <dbReference type="Rhea" id="RHEA:13065"/>
        <dbReference type="ChEBI" id="CHEBI:15377"/>
        <dbReference type="ChEBI" id="CHEBI:15378"/>
        <dbReference type="ChEBI" id="CHEBI:30616"/>
        <dbReference type="ChEBI" id="CHEBI:43474"/>
        <dbReference type="ChEBI" id="CHEBI:456216"/>
        <dbReference type="EC" id="3.6.4.13"/>
    </reaction>
</comment>
<organism evidence="7 8">
    <name type="scientific">Diaporthe helianthi</name>
    <dbReference type="NCBI Taxonomy" id="158607"/>
    <lineage>
        <taxon>Eukaryota</taxon>
        <taxon>Fungi</taxon>
        <taxon>Dikarya</taxon>
        <taxon>Ascomycota</taxon>
        <taxon>Pezizomycotina</taxon>
        <taxon>Sordariomycetes</taxon>
        <taxon>Sordariomycetidae</taxon>
        <taxon>Diaporthales</taxon>
        <taxon>Diaporthaceae</taxon>
        <taxon>Diaporthe</taxon>
    </lineage>
</organism>
<keyword evidence="8" id="KW-1185">Reference proteome</keyword>
<keyword evidence="4 7" id="KW-0547">Nucleotide-binding</keyword>
<gene>
    <name evidence="7" type="ORF">DHEL01_v209107</name>
</gene>
<reference evidence="7" key="1">
    <citation type="submission" date="2017-09" db="EMBL/GenBank/DDBJ databases">
        <title>Polyketide synthases of a Diaporthe helianthi virulent isolate.</title>
        <authorList>
            <person name="Baroncelli R."/>
        </authorList>
    </citation>
    <scope>NUCLEOTIDE SEQUENCE [LARGE SCALE GENOMIC DNA]</scope>
    <source>
        <strain evidence="7">7/96</strain>
    </source>
</reference>
<dbReference type="GO" id="GO:0003724">
    <property type="term" value="F:RNA helicase activity"/>
    <property type="evidence" value="ECO:0007669"/>
    <property type="project" value="UniProtKB-EC"/>
</dbReference>
<keyword evidence="4 7" id="KW-0347">Helicase</keyword>
<evidence type="ECO:0000256" key="3">
    <source>
        <dbReference type="ARBA" id="ARBA00022801"/>
    </source>
</evidence>
<dbReference type="GO" id="GO:0006397">
    <property type="term" value="P:mRNA processing"/>
    <property type="evidence" value="ECO:0007669"/>
    <property type="project" value="UniProtKB-KW"/>
</dbReference>
<evidence type="ECO:0000256" key="5">
    <source>
        <dbReference type="ARBA" id="ARBA00023187"/>
    </source>
</evidence>
<dbReference type="GO" id="GO:0016787">
    <property type="term" value="F:hydrolase activity"/>
    <property type="evidence" value="ECO:0007669"/>
    <property type="project" value="UniProtKB-KW"/>
</dbReference>
<dbReference type="EC" id="3.6.4.13" evidence="1"/>
<accession>A0A2P5HQH4</accession>
<dbReference type="PANTHER" id="PTHR18934">
    <property type="entry name" value="ATP-DEPENDENT RNA HELICASE"/>
    <property type="match status" value="1"/>
</dbReference>
<comment type="caution">
    <text evidence="7">The sequence shown here is derived from an EMBL/GenBank/DDBJ whole genome shotgun (WGS) entry which is preliminary data.</text>
</comment>
<evidence type="ECO:0000256" key="4">
    <source>
        <dbReference type="ARBA" id="ARBA00022806"/>
    </source>
</evidence>
<dbReference type="GO" id="GO:0008380">
    <property type="term" value="P:RNA splicing"/>
    <property type="evidence" value="ECO:0007669"/>
    <property type="project" value="UniProtKB-KW"/>
</dbReference>
<evidence type="ECO:0000313" key="8">
    <source>
        <dbReference type="Proteomes" id="UP000094444"/>
    </source>
</evidence>
<keyword evidence="4 7" id="KW-0067">ATP-binding</keyword>
<evidence type="ECO:0000256" key="1">
    <source>
        <dbReference type="ARBA" id="ARBA00012552"/>
    </source>
</evidence>
<dbReference type="GO" id="GO:0003723">
    <property type="term" value="F:RNA binding"/>
    <property type="evidence" value="ECO:0007669"/>
    <property type="project" value="TreeGrafter"/>
</dbReference>
<keyword evidence="3" id="KW-0378">Hydrolase</keyword>
<evidence type="ECO:0000313" key="7">
    <source>
        <dbReference type="EMBL" id="POS72499.1"/>
    </source>
</evidence>
<protein>
    <recommendedName>
        <fullName evidence="1">RNA helicase</fullName>
        <ecNumber evidence="1">3.6.4.13</ecNumber>
    </recommendedName>
</protein>
<dbReference type="EMBL" id="MAVT02000987">
    <property type="protein sequence ID" value="POS72499.1"/>
    <property type="molecule type" value="Genomic_DNA"/>
</dbReference>
<dbReference type="Proteomes" id="UP000094444">
    <property type="component" value="Unassembled WGS sequence"/>
</dbReference>
<name>A0A2P5HQH4_DIAHE</name>
<evidence type="ECO:0000256" key="2">
    <source>
        <dbReference type="ARBA" id="ARBA00022664"/>
    </source>
</evidence>
<dbReference type="InParanoid" id="A0A2P5HQH4"/>
<dbReference type="PANTHER" id="PTHR18934:SF109">
    <property type="entry name" value="ATP-DEPENDENT RNA HELICASE DHX15 HOMOLOG"/>
    <property type="match status" value="1"/>
</dbReference>